<evidence type="ECO:0000259" key="4">
    <source>
        <dbReference type="PROSITE" id="PS01124"/>
    </source>
</evidence>
<protein>
    <submittedName>
        <fullName evidence="6">Transcriptional regulator</fullName>
    </submittedName>
</protein>
<dbReference type="GO" id="GO:0043565">
    <property type="term" value="F:sequence-specific DNA binding"/>
    <property type="evidence" value="ECO:0007669"/>
    <property type="project" value="InterPro"/>
</dbReference>
<accession>A0A423HLP3</accession>
<dbReference type="EMBL" id="MOBM01000038">
    <property type="protein sequence ID" value="RON13267.1"/>
    <property type="molecule type" value="Genomic_DNA"/>
</dbReference>
<dbReference type="SUPFAM" id="SSF46689">
    <property type="entry name" value="Homeodomain-like"/>
    <property type="match status" value="2"/>
</dbReference>
<feature type="domain" description="HTH araC/xylS-type" evidence="4">
    <location>
        <begin position="225"/>
        <end position="323"/>
    </location>
</feature>
<keyword evidence="3" id="KW-0804">Transcription</keyword>
<evidence type="ECO:0000313" key="5">
    <source>
        <dbReference type="EMBL" id="RON13267.1"/>
    </source>
</evidence>
<proteinExistence type="predicted"/>
<evidence type="ECO:0000313" key="7">
    <source>
        <dbReference type="Proteomes" id="UP000284002"/>
    </source>
</evidence>
<keyword evidence="2" id="KW-0238">DNA-binding</keyword>
<dbReference type="Gene3D" id="1.10.10.60">
    <property type="entry name" value="Homeodomain-like"/>
    <property type="match status" value="1"/>
</dbReference>
<comment type="caution">
    <text evidence="6">The sequence shown here is derived from an EMBL/GenBank/DDBJ whole genome shotgun (WGS) entry which is preliminary data.</text>
</comment>
<reference evidence="6 7" key="1">
    <citation type="submission" date="2016-10" db="EMBL/GenBank/DDBJ databases">
        <title>Comparative genome analysis of multiple Pseudomonas spp. focuses on biocontrol and plant growth promoting traits.</title>
        <authorList>
            <person name="Tao X.-Y."/>
            <person name="Taylor C.G."/>
        </authorList>
    </citation>
    <scope>NUCLEOTIDE SEQUENCE [LARGE SCALE GENOMIC DNA]</scope>
    <source>
        <strain evidence="6 7">36C6</strain>
    </source>
</reference>
<dbReference type="InterPro" id="IPR009057">
    <property type="entry name" value="Homeodomain-like_sf"/>
</dbReference>
<dbReference type="RefSeq" id="WP_123359523.1">
    <property type="nucleotide sequence ID" value="NZ_MOBM01000038.1"/>
</dbReference>
<dbReference type="AlphaFoldDB" id="A0A423HLP3"/>
<evidence type="ECO:0000313" key="6">
    <source>
        <dbReference type="EMBL" id="RON14117.1"/>
    </source>
</evidence>
<evidence type="ECO:0000256" key="2">
    <source>
        <dbReference type="ARBA" id="ARBA00023125"/>
    </source>
</evidence>
<evidence type="ECO:0000256" key="1">
    <source>
        <dbReference type="ARBA" id="ARBA00023015"/>
    </source>
</evidence>
<dbReference type="InterPro" id="IPR029062">
    <property type="entry name" value="Class_I_gatase-like"/>
</dbReference>
<keyword evidence="1" id="KW-0805">Transcription regulation</keyword>
<evidence type="ECO:0000256" key="3">
    <source>
        <dbReference type="ARBA" id="ARBA00023163"/>
    </source>
</evidence>
<organism evidence="6 7">
    <name type="scientific">Pseudomonas frederiksbergensis</name>
    <dbReference type="NCBI Taxonomy" id="104087"/>
    <lineage>
        <taxon>Bacteria</taxon>
        <taxon>Pseudomonadati</taxon>
        <taxon>Pseudomonadota</taxon>
        <taxon>Gammaproteobacteria</taxon>
        <taxon>Pseudomonadales</taxon>
        <taxon>Pseudomonadaceae</taxon>
        <taxon>Pseudomonas</taxon>
    </lineage>
</organism>
<gene>
    <name evidence="5" type="ORF">BK662_19075</name>
    <name evidence="6" type="ORF">BK662_23620</name>
</gene>
<dbReference type="Gene3D" id="3.40.50.880">
    <property type="match status" value="1"/>
</dbReference>
<dbReference type="GO" id="GO:0003700">
    <property type="term" value="F:DNA-binding transcription factor activity"/>
    <property type="evidence" value="ECO:0007669"/>
    <property type="project" value="InterPro"/>
</dbReference>
<dbReference type="PANTHER" id="PTHR43280:SF2">
    <property type="entry name" value="HTH-TYPE TRANSCRIPTIONAL REGULATOR EXSA"/>
    <property type="match status" value="1"/>
</dbReference>
<dbReference type="SUPFAM" id="SSF52317">
    <property type="entry name" value="Class I glutamine amidotransferase-like"/>
    <property type="match status" value="1"/>
</dbReference>
<dbReference type="EMBL" id="MOBM01000038">
    <property type="protein sequence ID" value="RON14117.1"/>
    <property type="molecule type" value="Genomic_DNA"/>
</dbReference>
<sequence>MTTVAILGFDDSYASVVGGFADMLQVANAHMSKQGMPPSGLFEWHFISQNGLPVRASNGLELGMRALPKNQHYDLVFIPSLHYRGWQHFQGFLEKQGAVRDWLVSQWRNGAWLCANCTGTFLLAETGLLDNKVATTTWWLEGHFRSRFPKVDLQMRPVVTESERLVCGGAHATFLLQAVHVLNKFAGEAIARQCARSMLIDLTQTTQTPFQPLIADKTHNDPLIQRAQKWLQDHLADQVRMTDLAQKLAVSERTLIRRFNKVLEQSPLTYLQNLRVDTARALLEAGDLSTERIAHYVGYSDISSFSRLFRERVGFTPGAYRARFQLPMED</sequence>
<dbReference type="PANTHER" id="PTHR43280">
    <property type="entry name" value="ARAC-FAMILY TRANSCRIPTIONAL REGULATOR"/>
    <property type="match status" value="1"/>
</dbReference>
<dbReference type="Pfam" id="PF12833">
    <property type="entry name" value="HTH_18"/>
    <property type="match status" value="1"/>
</dbReference>
<dbReference type="Proteomes" id="UP000284002">
    <property type="component" value="Unassembled WGS sequence"/>
</dbReference>
<dbReference type="SMART" id="SM00342">
    <property type="entry name" value="HTH_ARAC"/>
    <property type="match status" value="1"/>
</dbReference>
<dbReference type="PROSITE" id="PS01124">
    <property type="entry name" value="HTH_ARAC_FAMILY_2"/>
    <property type="match status" value="1"/>
</dbReference>
<name>A0A423HLP3_9PSED</name>
<dbReference type="InterPro" id="IPR018060">
    <property type="entry name" value="HTH_AraC"/>
</dbReference>
<dbReference type="CDD" id="cd03138">
    <property type="entry name" value="GATase1_AraC_2"/>
    <property type="match status" value="1"/>
</dbReference>